<organism evidence="11 12">
    <name type="scientific">Polypterus senegalus</name>
    <name type="common">Senegal bichir</name>
    <dbReference type="NCBI Taxonomy" id="55291"/>
    <lineage>
        <taxon>Eukaryota</taxon>
        <taxon>Metazoa</taxon>
        <taxon>Chordata</taxon>
        <taxon>Craniata</taxon>
        <taxon>Vertebrata</taxon>
        <taxon>Euteleostomi</taxon>
        <taxon>Actinopterygii</taxon>
        <taxon>Polypteriformes</taxon>
        <taxon>Polypteridae</taxon>
        <taxon>Polypterus</taxon>
    </lineage>
</organism>
<dbReference type="Proteomes" id="UP000886611">
    <property type="component" value="Unassembled WGS sequence"/>
</dbReference>
<keyword evidence="5" id="KW-0303">Gap junction</keyword>
<feature type="non-terminal residue" evidence="11">
    <location>
        <position position="1"/>
    </location>
</feature>
<dbReference type="PANTHER" id="PTHR11984:SF3">
    <property type="entry name" value="GAP JUNCTION DELTA-4 PROTEIN"/>
    <property type="match status" value="1"/>
</dbReference>
<keyword evidence="7" id="KW-1133">Transmembrane helix</keyword>
<dbReference type="PROSITE" id="PS00407">
    <property type="entry name" value="CONNEXINS_1"/>
    <property type="match status" value="1"/>
</dbReference>
<dbReference type="InterPro" id="IPR038359">
    <property type="entry name" value="Connexin_N_sf"/>
</dbReference>
<feature type="domain" description="Connexin cysteine-rich" evidence="10">
    <location>
        <begin position="156"/>
        <end position="222"/>
    </location>
</feature>
<evidence type="ECO:0000259" key="10">
    <source>
        <dbReference type="SMART" id="SM01089"/>
    </source>
</evidence>
<accession>A0A8X7WZE3</accession>
<keyword evidence="3" id="KW-1003">Cell membrane</keyword>
<evidence type="ECO:0000256" key="1">
    <source>
        <dbReference type="ARBA" id="ARBA00004610"/>
    </source>
</evidence>
<dbReference type="SMART" id="SM01089">
    <property type="entry name" value="Connexin_CCC"/>
    <property type="match status" value="1"/>
</dbReference>
<gene>
    <name evidence="11" type="primary">Gjd4</name>
    <name evidence="11" type="ORF">GTO96_0018266</name>
</gene>
<dbReference type="InterPro" id="IPR019570">
    <property type="entry name" value="Connexin_CCC"/>
</dbReference>
<dbReference type="GO" id="GO:0007267">
    <property type="term" value="P:cell-cell signaling"/>
    <property type="evidence" value="ECO:0007669"/>
    <property type="project" value="TreeGrafter"/>
</dbReference>
<evidence type="ECO:0000256" key="4">
    <source>
        <dbReference type="ARBA" id="ARBA00022692"/>
    </source>
</evidence>
<dbReference type="OrthoDB" id="9943496at2759"/>
<feature type="domain" description="Connexin N-terminal" evidence="9">
    <location>
        <begin position="43"/>
        <end position="76"/>
    </location>
</feature>
<protein>
    <submittedName>
        <fullName evidence="11">CXD4 protein</fullName>
    </submittedName>
</protein>
<dbReference type="InterPro" id="IPR000500">
    <property type="entry name" value="Connexin"/>
</dbReference>
<dbReference type="SMART" id="SM00037">
    <property type="entry name" value="CNX"/>
    <property type="match status" value="1"/>
</dbReference>
<dbReference type="GO" id="GO:0005243">
    <property type="term" value="F:gap junction channel activity"/>
    <property type="evidence" value="ECO:0007669"/>
    <property type="project" value="TreeGrafter"/>
</dbReference>
<evidence type="ECO:0000256" key="7">
    <source>
        <dbReference type="ARBA" id="ARBA00022989"/>
    </source>
</evidence>
<keyword evidence="8" id="KW-0472">Membrane</keyword>
<evidence type="ECO:0000256" key="6">
    <source>
        <dbReference type="ARBA" id="ARBA00022949"/>
    </source>
</evidence>
<sequence>MGRKSKLEFVFFTLNSNITVVGKLWLTLMVLLRFLVLLLAGYPLYWDEQERFVCNTIQPGCANVCYDAFSPVSHFRLWLVQVVILSFPFALFTVYVTHKASMGASMEIFTSSNERSPFQKVHQNIFHKELSQPGAEMTVPSFLGVYVLQLLLRIILEAAFGAGQYYLFGFFIPRRYICSEAPCTSTVYCYISRPTEKSIMATFMLGVSCISFLVGIVDLLYVIKRAVREKHKERLLLEKLCKEEQYYLTPPGRDVDAHLQLVQEHSHVCQAVDAMSVQLGELDQMSIHSAAGPHGTATSNTNSNNAYTQEPEEHVEQDGSEVAFCMTEAEAALPPRMPGRHGRRGRHRASRSSRWEKIQNSQADSSPDLSRPRRMGQYVMVEMMTSDAQSNSSERRSEWV</sequence>
<evidence type="ECO:0000256" key="3">
    <source>
        <dbReference type="ARBA" id="ARBA00022475"/>
    </source>
</evidence>
<evidence type="ECO:0000259" key="9">
    <source>
        <dbReference type="SMART" id="SM00037"/>
    </source>
</evidence>
<dbReference type="EMBL" id="JAATIS010007298">
    <property type="protein sequence ID" value="KAG2458365.1"/>
    <property type="molecule type" value="Genomic_DNA"/>
</dbReference>
<keyword evidence="4" id="KW-0812">Transmembrane</keyword>
<evidence type="ECO:0000256" key="8">
    <source>
        <dbReference type="ARBA" id="ARBA00023136"/>
    </source>
</evidence>
<evidence type="ECO:0000256" key="5">
    <source>
        <dbReference type="ARBA" id="ARBA00022868"/>
    </source>
</evidence>
<keyword evidence="6" id="KW-0965">Cell junction</keyword>
<comment type="subcellular location">
    <subcellularLocation>
        <location evidence="1">Cell junction</location>
        <location evidence="1">Gap junction</location>
    </subcellularLocation>
    <subcellularLocation>
        <location evidence="2">Cell membrane</location>
        <topology evidence="2">Multi-pass membrane protein</topology>
    </subcellularLocation>
</comment>
<dbReference type="GO" id="GO:0005922">
    <property type="term" value="C:connexin complex"/>
    <property type="evidence" value="ECO:0007669"/>
    <property type="project" value="InterPro"/>
</dbReference>
<dbReference type="InterPro" id="IPR013092">
    <property type="entry name" value="Connexin_N"/>
</dbReference>
<evidence type="ECO:0000313" key="11">
    <source>
        <dbReference type="EMBL" id="KAG2458365.1"/>
    </source>
</evidence>
<dbReference type="Pfam" id="PF00029">
    <property type="entry name" value="Connexin"/>
    <property type="match status" value="1"/>
</dbReference>
<comment type="caution">
    <text evidence="11">The sequence shown here is derived from an EMBL/GenBank/DDBJ whole genome shotgun (WGS) entry which is preliminary data.</text>
</comment>
<name>A0A8X7WZE3_POLSE</name>
<evidence type="ECO:0000256" key="2">
    <source>
        <dbReference type="ARBA" id="ARBA00004651"/>
    </source>
</evidence>
<dbReference type="PRINTS" id="PR00206">
    <property type="entry name" value="CONNEXIN"/>
</dbReference>
<dbReference type="Gene3D" id="1.20.1440.80">
    <property type="entry name" value="Gap junction channel protein cysteine-rich domain"/>
    <property type="match status" value="1"/>
</dbReference>
<reference evidence="11 12" key="1">
    <citation type="journal article" date="2021" name="Cell">
        <title>Tracing the genetic footprints of vertebrate landing in non-teleost ray-finned fishes.</title>
        <authorList>
            <person name="Bi X."/>
            <person name="Wang K."/>
            <person name="Yang L."/>
            <person name="Pan H."/>
            <person name="Jiang H."/>
            <person name="Wei Q."/>
            <person name="Fang M."/>
            <person name="Yu H."/>
            <person name="Zhu C."/>
            <person name="Cai Y."/>
            <person name="He Y."/>
            <person name="Gan X."/>
            <person name="Zeng H."/>
            <person name="Yu D."/>
            <person name="Zhu Y."/>
            <person name="Jiang H."/>
            <person name="Qiu Q."/>
            <person name="Yang H."/>
            <person name="Zhang Y.E."/>
            <person name="Wang W."/>
            <person name="Zhu M."/>
            <person name="He S."/>
            <person name="Zhang G."/>
        </authorList>
    </citation>
    <scope>NUCLEOTIDE SEQUENCE [LARGE SCALE GENOMIC DNA]</scope>
    <source>
        <strain evidence="11">Bchr_013</strain>
    </source>
</reference>
<keyword evidence="12" id="KW-1185">Reference proteome</keyword>
<proteinExistence type="predicted"/>
<dbReference type="InterPro" id="IPR017990">
    <property type="entry name" value="Connexin_CS"/>
</dbReference>
<dbReference type="PANTHER" id="PTHR11984">
    <property type="entry name" value="CONNEXIN"/>
    <property type="match status" value="1"/>
</dbReference>
<dbReference type="AlphaFoldDB" id="A0A8X7WZE3"/>
<feature type="non-terminal residue" evidence="11">
    <location>
        <position position="400"/>
    </location>
</feature>
<evidence type="ECO:0000313" key="12">
    <source>
        <dbReference type="Proteomes" id="UP000886611"/>
    </source>
</evidence>